<comment type="pathway">
    <text evidence="2 11">Cofactor biosynthesis; thiamine diphosphate biosynthesis.</text>
</comment>
<dbReference type="InterPro" id="IPR027939">
    <property type="entry name" value="NMT1/THI5"/>
</dbReference>
<comment type="function">
    <text evidence="1 11">Responsible for the formation of the pyrimidine heterocycle in the thiamine biosynthesis pathway. Catalyzes the formation of hydroxymethylpyrimidine phosphate (HMP-P) from histidine and pyridoxal phosphate (PLP). The protein uses PLP and the active site histidine to form HMP-P, generating an inactive enzyme. The enzyme can only undergo a single turnover, which suggests it is a suicide enzyme.</text>
</comment>
<dbReference type="GO" id="GO:0009228">
    <property type="term" value="P:thiamine biosynthetic process"/>
    <property type="evidence" value="ECO:0007669"/>
    <property type="project" value="UniProtKB-UniRule"/>
</dbReference>
<keyword evidence="5" id="KW-0808">Transferase</keyword>
<dbReference type="GO" id="GO:0016740">
    <property type="term" value="F:transferase activity"/>
    <property type="evidence" value="ECO:0007669"/>
    <property type="project" value="UniProtKB-KW"/>
</dbReference>
<evidence type="ECO:0000256" key="9">
    <source>
        <dbReference type="ARBA" id="ARBA00023004"/>
    </source>
</evidence>
<evidence type="ECO:0000256" key="1">
    <source>
        <dbReference type="ARBA" id="ARBA00003469"/>
    </source>
</evidence>
<feature type="domain" description="SsuA/THI5-like" evidence="12">
    <location>
        <begin position="16"/>
        <end position="246"/>
    </location>
</feature>
<evidence type="ECO:0000259" key="12">
    <source>
        <dbReference type="Pfam" id="PF09084"/>
    </source>
</evidence>
<keyword evidence="8 11" id="KW-0784">Thiamine biosynthesis</keyword>
<dbReference type="UniPathway" id="UPA00060"/>
<comment type="cofactor">
    <cofactor evidence="11">
        <name>Fe cation</name>
        <dbReference type="ChEBI" id="CHEBI:24875"/>
    </cofactor>
</comment>
<dbReference type="SUPFAM" id="SSF53850">
    <property type="entry name" value="Periplasmic binding protein-like II"/>
    <property type="match status" value="1"/>
</dbReference>
<evidence type="ECO:0000256" key="11">
    <source>
        <dbReference type="RuleBase" id="RU367015"/>
    </source>
</evidence>
<keyword evidence="6" id="KW-0479">Metal-binding</keyword>
<organism evidence="13">
    <name type="scientific">Phaffia rhodozyma</name>
    <name type="common">Yeast</name>
    <name type="synonym">Xanthophyllomyces dendrorhous</name>
    <dbReference type="NCBI Taxonomy" id="264483"/>
    <lineage>
        <taxon>Eukaryota</taxon>
        <taxon>Fungi</taxon>
        <taxon>Dikarya</taxon>
        <taxon>Basidiomycota</taxon>
        <taxon>Agaricomycotina</taxon>
        <taxon>Tremellomycetes</taxon>
        <taxon>Cystofilobasidiales</taxon>
        <taxon>Mrakiaceae</taxon>
        <taxon>Phaffia</taxon>
    </lineage>
</organism>
<evidence type="ECO:0000256" key="4">
    <source>
        <dbReference type="ARBA" id="ARBA00011738"/>
    </source>
</evidence>
<reference evidence="13" key="1">
    <citation type="submission" date="2014-08" db="EMBL/GenBank/DDBJ databases">
        <authorList>
            <person name="Sharma Rahul"/>
            <person name="Thines Marco"/>
        </authorList>
    </citation>
    <scope>NUCLEOTIDE SEQUENCE</scope>
</reference>
<dbReference type="GO" id="GO:0046872">
    <property type="term" value="F:metal ion binding"/>
    <property type="evidence" value="ECO:0007669"/>
    <property type="project" value="UniProtKB-KW"/>
</dbReference>
<keyword evidence="9 11" id="KW-0408">Iron</keyword>
<comment type="similarity">
    <text evidence="3 11">Belongs to the NMT1/THI5 family.</text>
</comment>
<dbReference type="Gene3D" id="3.40.190.10">
    <property type="entry name" value="Periplasmic binding protein-like II"/>
    <property type="match status" value="2"/>
</dbReference>
<evidence type="ECO:0000256" key="6">
    <source>
        <dbReference type="ARBA" id="ARBA00022723"/>
    </source>
</evidence>
<evidence type="ECO:0000313" key="13">
    <source>
        <dbReference type="EMBL" id="CED83232.1"/>
    </source>
</evidence>
<dbReference type="InterPro" id="IPR015168">
    <property type="entry name" value="SsuA/THI5"/>
</dbReference>
<evidence type="ECO:0000256" key="8">
    <source>
        <dbReference type="ARBA" id="ARBA00022977"/>
    </source>
</evidence>
<sequence length="352" mass="39062">MSTDKVTFLLNWKATAYHLPIFMAQANGYFKDEGVKVAILEPNDPSDVTELIGAGNANLGVKALIHTIAGKSRGFPIKSLGTLMDEPFTGVLYLKQNGLTEDFQTLKGKRIGYVGEFGKIQIDEITAAYGWGPEDYTPVRCGMAIAENLISGNIDAGVGLENIQQVEHHAILLLEQWLISQGRPITDVGMHRIDKLANPALGCCCFCSILLIGNENWIDAHPKETAAVMKAIKRGTDFMLANPVAAWKRYVEFKPVMNTRINALQYDRSFNYMSRDLANVSRDWNKVTGYAKRLGIVPNDFKQNYTNEFLVWPLEKEAEDGEIKQQEITAIQKEISQTGGLLFKANEIAATA</sequence>
<evidence type="ECO:0000256" key="3">
    <source>
        <dbReference type="ARBA" id="ARBA00009406"/>
    </source>
</evidence>
<accession>A0A0F7SME3</accession>
<dbReference type="PANTHER" id="PTHR31528">
    <property type="entry name" value="4-AMINO-5-HYDROXYMETHYL-2-METHYLPYRIMIDINE PHOSPHATE SYNTHASE THI11-RELATED"/>
    <property type="match status" value="1"/>
</dbReference>
<name>A0A0F7SME3_PHARH</name>
<dbReference type="GO" id="GO:0009229">
    <property type="term" value="P:thiamine diphosphate biosynthetic process"/>
    <property type="evidence" value="ECO:0007669"/>
    <property type="project" value="UniProtKB-UniRule"/>
</dbReference>
<comment type="catalytic activity">
    <reaction evidence="10">
        <text>N(6)-(pyridoxal phosphate)-L-lysyl-[4-amino-5-hydroxymethyl-2-methylpyrimidine phosphate synthase] + L-histidyl-[4-amino-5-hydroxymethyl-2-methylpyrimidine phosphate synthase] + 2 Fe(3+) + 4 H2O = L-lysyl-[4-amino-5-hydroxymethyl-2-methylpyrimidine phosphate synthase] + (2S)-2-amino-5-hydroxy-4-oxopentanoyl-[4-amino-5-hydroxymethyl-2-methylpyrimidine phosphate synthase] + 4-amino-2-methyl-5-(phosphooxymethyl)pyrimidine + 3-oxopropanoate + 2 Fe(2+) + 2 H(+)</text>
        <dbReference type="Rhea" id="RHEA:65756"/>
        <dbReference type="Rhea" id="RHEA-COMP:16892"/>
        <dbReference type="Rhea" id="RHEA-COMP:16893"/>
        <dbReference type="Rhea" id="RHEA-COMP:16894"/>
        <dbReference type="Rhea" id="RHEA-COMP:16895"/>
        <dbReference type="ChEBI" id="CHEBI:15377"/>
        <dbReference type="ChEBI" id="CHEBI:15378"/>
        <dbReference type="ChEBI" id="CHEBI:29033"/>
        <dbReference type="ChEBI" id="CHEBI:29034"/>
        <dbReference type="ChEBI" id="CHEBI:29969"/>
        <dbReference type="ChEBI" id="CHEBI:29979"/>
        <dbReference type="ChEBI" id="CHEBI:33190"/>
        <dbReference type="ChEBI" id="CHEBI:58354"/>
        <dbReference type="ChEBI" id="CHEBI:143915"/>
        <dbReference type="ChEBI" id="CHEBI:157692"/>
    </reaction>
    <physiologicalReaction direction="left-to-right" evidence="10">
        <dbReference type="Rhea" id="RHEA:65757"/>
    </physiologicalReaction>
</comment>
<proteinExistence type="inferred from homology"/>
<dbReference type="PANTHER" id="PTHR31528:SF1">
    <property type="entry name" value="4-AMINO-5-HYDROXYMETHYL-2-METHYLPYRIMIDINE PHOSPHATE SYNTHASE THI11-RELATED"/>
    <property type="match status" value="1"/>
</dbReference>
<keyword evidence="7 11" id="KW-0663">Pyridoxal phosphate</keyword>
<protein>
    <recommendedName>
        <fullName evidence="11">4-amino-5-hydroxymethyl-2-methylpyrimidine phosphate synthase</fullName>
        <shortName evidence="11">HMP-P synthase</shortName>
        <shortName evidence="11">Hydroxymethylpyrimidine phosphate synthase</shortName>
    </recommendedName>
</protein>
<evidence type="ECO:0000256" key="7">
    <source>
        <dbReference type="ARBA" id="ARBA00022898"/>
    </source>
</evidence>
<dbReference type="AlphaFoldDB" id="A0A0F7SME3"/>
<evidence type="ECO:0000256" key="5">
    <source>
        <dbReference type="ARBA" id="ARBA00022679"/>
    </source>
</evidence>
<dbReference type="EMBL" id="LN483142">
    <property type="protein sequence ID" value="CED83232.1"/>
    <property type="molecule type" value="Genomic_DNA"/>
</dbReference>
<evidence type="ECO:0000256" key="2">
    <source>
        <dbReference type="ARBA" id="ARBA00004948"/>
    </source>
</evidence>
<evidence type="ECO:0000256" key="10">
    <source>
        <dbReference type="ARBA" id="ARBA00048179"/>
    </source>
</evidence>
<dbReference type="Pfam" id="PF09084">
    <property type="entry name" value="NMT1"/>
    <property type="match status" value="1"/>
</dbReference>
<comment type="subunit">
    <text evidence="4 11">Homodimer.</text>
</comment>